<reference evidence="2 3" key="1">
    <citation type="submission" date="2016-10" db="EMBL/GenBank/DDBJ databases">
        <authorList>
            <person name="Varghese N."/>
            <person name="Submissions S."/>
        </authorList>
    </citation>
    <scope>NUCLEOTIDE SEQUENCE [LARGE SCALE GENOMIC DNA]</scope>
    <source>
        <strain evidence="2 3">IAM 15147</strain>
    </source>
</reference>
<dbReference type="AlphaFoldDB" id="A0AA94HP78"/>
<evidence type="ECO:0000313" key="3">
    <source>
        <dbReference type="Proteomes" id="UP000198506"/>
    </source>
</evidence>
<dbReference type="Gene3D" id="1.20.120.520">
    <property type="entry name" value="nmb1532 protein domain like"/>
    <property type="match status" value="1"/>
</dbReference>
<dbReference type="RefSeq" id="WP_092919189.1">
    <property type="nucleotide sequence ID" value="NZ_FOZN01000004.1"/>
</dbReference>
<gene>
    <name evidence="2" type="ORF">SAMN04487783_2470</name>
</gene>
<sequence>MAARALPSSNAEPPTKLCDASGMAEIHRMFRSGFGEAPALVVGVAAGDTVHAAAVAAQLDLLSASLHAHHEGEDQRLWSMLSERSPACGSHVTRMQEQHAQMLVHLHLHELDAALPTWRASAQPSDRVAVVEALAGVNEALAVHLPDEERTIVPVMEAVITEEEVQWFAAHGRKHTPKGQTWNSLGAILRAQPDGGEAWQRKHLPAPVRLLWRVVGARRYARTRAVLEGR</sequence>
<dbReference type="Proteomes" id="UP000198506">
    <property type="component" value="Unassembled WGS sequence"/>
</dbReference>
<organism evidence="2 3">
    <name type="scientific">Agrococcus baldri</name>
    <dbReference type="NCBI Taxonomy" id="153730"/>
    <lineage>
        <taxon>Bacteria</taxon>
        <taxon>Bacillati</taxon>
        <taxon>Actinomycetota</taxon>
        <taxon>Actinomycetes</taxon>
        <taxon>Micrococcales</taxon>
        <taxon>Microbacteriaceae</taxon>
        <taxon>Agrococcus</taxon>
    </lineage>
</organism>
<accession>A0AA94HP78</accession>
<dbReference type="InterPro" id="IPR012312">
    <property type="entry name" value="Hemerythrin-like"/>
</dbReference>
<dbReference type="Pfam" id="PF01814">
    <property type="entry name" value="Hemerythrin"/>
    <property type="match status" value="1"/>
</dbReference>
<keyword evidence="3" id="KW-1185">Reference proteome</keyword>
<name>A0AA94HP78_9MICO</name>
<proteinExistence type="predicted"/>
<dbReference type="EMBL" id="FOZN01000004">
    <property type="protein sequence ID" value="SFS17982.1"/>
    <property type="molecule type" value="Genomic_DNA"/>
</dbReference>
<protein>
    <submittedName>
        <fullName evidence="2">Hemerythrin HHE cation binding domain-containing protein</fullName>
    </submittedName>
</protein>
<feature type="domain" description="Hemerythrin-like" evidence="1">
    <location>
        <begin position="23"/>
        <end position="154"/>
    </location>
</feature>
<dbReference type="CDD" id="cd12108">
    <property type="entry name" value="Hr-like"/>
    <property type="match status" value="1"/>
</dbReference>
<evidence type="ECO:0000313" key="2">
    <source>
        <dbReference type="EMBL" id="SFS17982.1"/>
    </source>
</evidence>
<evidence type="ECO:0000259" key="1">
    <source>
        <dbReference type="Pfam" id="PF01814"/>
    </source>
</evidence>
<comment type="caution">
    <text evidence="2">The sequence shown here is derived from an EMBL/GenBank/DDBJ whole genome shotgun (WGS) entry which is preliminary data.</text>
</comment>